<keyword evidence="2" id="KW-1185">Reference proteome</keyword>
<dbReference type="Proteomes" id="UP000828441">
    <property type="component" value="Segment"/>
</dbReference>
<sequence length="78" mass="9095">MKSTAWRKPVGDCGGISYLIAKYYLDKYHFDSEYYIDVIVHGYREVGTSLEASLEVRFWDYNASSNNDVQIKFENITI</sequence>
<evidence type="ECO:0000313" key="2">
    <source>
        <dbReference type="Proteomes" id="UP000828441"/>
    </source>
</evidence>
<dbReference type="KEGG" id="vg:77925559"/>
<evidence type="ECO:0000313" key="1">
    <source>
        <dbReference type="EMBL" id="QYN80181.1"/>
    </source>
</evidence>
<protein>
    <submittedName>
        <fullName evidence="1">Uncharacterized protein</fullName>
    </submittedName>
</protein>
<organism evidence="1 2">
    <name type="scientific">Kosakonia phage 305</name>
    <dbReference type="NCBI Taxonomy" id="2863193"/>
    <lineage>
        <taxon>Viruses</taxon>
        <taxon>Duplodnaviria</taxon>
        <taxon>Heunggongvirae</taxon>
        <taxon>Uroviricota</taxon>
        <taxon>Caudoviricetes</taxon>
        <taxon>Pantevenvirales</taxon>
        <taxon>Straboviridae</taxon>
        <taxon>Tevenvirinae</taxon>
        <taxon>Kanagawavirus</taxon>
        <taxon>Kanagawavirus threeohfive</taxon>
    </lineage>
</organism>
<reference evidence="2" key="1">
    <citation type="journal article" date="2021" name="Viruses">
        <title>Novel Viruses That Lyse Plant and Human Strains of Kosakonia cowanii.</title>
        <authorList>
            <person name="Petrzik K."/>
            <person name="Brazdova S."/>
            <person name="Krawczyk K."/>
        </authorList>
    </citation>
    <scope>NUCLEOTIDE SEQUENCE [LARGE SCALE GENOMIC DNA]</scope>
</reference>
<proteinExistence type="predicted"/>
<dbReference type="RefSeq" id="YP_010649987.1">
    <property type="nucleotide sequence ID" value="NC_070776.1"/>
</dbReference>
<accession>A0AAE8BEQ5</accession>
<dbReference type="EMBL" id="MZ348423">
    <property type="protein sequence ID" value="QYN80181.1"/>
    <property type="molecule type" value="Genomic_DNA"/>
</dbReference>
<dbReference type="GeneID" id="77925559"/>
<name>A0AAE8BEQ5_9CAUD</name>